<gene>
    <name evidence="1" type="ORF">CERSUDRAFT_133902</name>
</gene>
<organism evidence="1 2">
    <name type="scientific">Ceriporiopsis subvermispora (strain B)</name>
    <name type="common">White-rot fungus</name>
    <name type="synonym">Gelatoporia subvermispora</name>
    <dbReference type="NCBI Taxonomy" id="914234"/>
    <lineage>
        <taxon>Eukaryota</taxon>
        <taxon>Fungi</taxon>
        <taxon>Dikarya</taxon>
        <taxon>Basidiomycota</taxon>
        <taxon>Agaricomycotina</taxon>
        <taxon>Agaricomycetes</taxon>
        <taxon>Polyporales</taxon>
        <taxon>Gelatoporiaceae</taxon>
        <taxon>Gelatoporia</taxon>
    </lineage>
</organism>
<dbReference type="EMBL" id="KB445794">
    <property type="protein sequence ID" value="EMD39081.1"/>
    <property type="molecule type" value="Genomic_DNA"/>
</dbReference>
<protein>
    <submittedName>
        <fullName evidence="1">Uncharacterized protein</fullName>
    </submittedName>
</protein>
<dbReference type="OrthoDB" id="3254408at2759"/>
<reference evidence="1 2" key="1">
    <citation type="journal article" date="2012" name="Proc. Natl. Acad. Sci. U.S.A.">
        <title>Comparative genomics of Ceriporiopsis subvermispora and Phanerochaete chrysosporium provide insight into selective ligninolysis.</title>
        <authorList>
            <person name="Fernandez-Fueyo E."/>
            <person name="Ruiz-Duenas F.J."/>
            <person name="Ferreira P."/>
            <person name="Floudas D."/>
            <person name="Hibbett D.S."/>
            <person name="Canessa P."/>
            <person name="Larrondo L.F."/>
            <person name="James T.Y."/>
            <person name="Seelenfreund D."/>
            <person name="Lobos S."/>
            <person name="Polanco R."/>
            <person name="Tello M."/>
            <person name="Honda Y."/>
            <person name="Watanabe T."/>
            <person name="Watanabe T."/>
            <person name="Ryu J.S."/>
            <person name="Kubicek C.P."/>
            <person name="Schmoll M."/>
            <person name="Gaskell J."/>
            <person name="Hammel K.E."/>
            <person name="St John F.J."/>
            <person name="Vanden Wymelenberg A."/>
            <person name="Sabat G."/>
            <person name="Splinter BonDurant S."/>
            <person name="Syed K."/>
            <person name="Yadav J.S."/>
            <person name="Doddapaneni H."/>
            <person name="Subramanian V."/>
            <person name="Lavin J.L."/>
            <person name="Oguiza J.A."/>
            <person name="Perez G."/>
            <person name="Pisabarro A.G."/>
            <person name="Ramirez L."/>
            <person name="Santoyo F."/>
            <person name="Master E."/>
            <person name="Coutinho P.M."/>
            <person name="Henrissat B."/>
            <person name="Lombard V."/>
            <person name="Magnuson J.K."/>
            <person name="Kuees U."/>
            <person name="Hori C."/>
            <person name="Igarashi K."/>
            <person name="Samejima M."/>
            <person name="Held B.W."/>
            <person name="Barry K.W."/>
            <person name="LaButti K.M."/>
            <person name="Lapidus A."/>
            <person name="Lindquist E.A."/>
            <person name="Lucas S.M."/>
            <person name="Riley R."/>
            <person name="Salamov A.A."/>
            <person name="Hoffmeister D."/>
            <person name="Schwenk D."/>
            <person name="Hadar Y."/>
            <person name="Yarden O."/>
            <person name="de Vries R.P."/>
            <person name="Wiebenga A."/>
            <person name="Stenlid J."/>
            <person name="Eastwood D."/>
            <person name="Grigoriev I.V."/>
            <person name="Berka R.M."/>
            <person name="Blanchette R.A."/>
            <person name="Kersten P."/>
            <person name="Martinez A.T."/>
            <person name="Vicuna R."/>
            <person name="Cullen D."/>
        </authorList>
    </citation>
    <scope>NUCLEOTIDE SEQUENCE [LARGE SCALE GENOMIC DNA]</scope>
    <source>
        <strain evidence="1 2">B</strain>
    </source>
</reference>
<evidence type="ECO:0000313" key="2">
    <source>
        <dbReference type="Proteomes" id="UP000016930"/>
    </source>
</evidence>
<name>M2RJU9_CERS8</name>
<accession>M2RJU9</accession>
<dbReference type="AlphaFoldDB" id="M2RJU9"/>
<dbReference type="Proteomes" id="UP000016930">
    <property type="component" value="Unassembled WGS sequence"/>
</dbReference>
<dbReference type="STRING" id="914234.M2RJU9"/>
<evidence type="ECO:0000313" key="1">
    <source>
        <dbReference type="EMBL" id="EMD39081.1"/>
    </source>
</evidence>
<proteinExistence type="predicted"/>
<sequence>MRQRMEDLTEYCPLPTLFRLSAFGTRMCFYYRNIGDGPAVIKPQCIPWNPDIVTDTAPKERWDYDILHPDGEEKLREIVNMIQEAYRSAK</sequence>
<keyword evidence="2" id="KW-1185">Reference proteome</keyword>
<dbReference type="HOGENOM" id="CLU_176403_0_0_1"/>